<keyword evidence="1" id="KW-0175">Coiled coil</keyword>
<feature type="region of interest" description="Disordered" evidence="2">
    <location>
        <begin position="513"/>
        <end position="568"/>
    </location>
</feature>
<dbReference type="Proteomes" id="UP000033870">
    <property type="component" value="Unassembled WGS sequence"/>
</dbReference>
<proteinExistence type="predicted"/>
<protein>
    <submittedName>
        <fullName evidence="3">Hydroxyproline-rich glycoprotein, stress-induced</fullName>
    </submittedName>
</protein>
<feature type="compositionally biased region" description="Basic and acidic residues" evidence="2">
    <location>
        <begin position="116"/>
        <end position="162"/>
    </location>
</feature>
<dbReference type="EMBL" id="LCRX01000001">
    <property type="protein sequence ID" value="KKW43030.1"/>
    <property type="molecule type" value="Genomic_DNA"/>
</dbReference>
<evidence type="ECO:0000256" key="1">
    <source>
        <dbReference type="SAM" id="Coils"/>
    </source>
</evidence>
<evidence type="ECO:0000313" key="3">
    <source>
        <dbReference type="EMBL" id="KKW43030.1"/>
    </source>
</evidence>
<organism evidence="3 4">
    <name type="scientific">Candidatus Magasanikbacteria bacterium GW2011_GWA2_56_11</name>
    <dbReference type="NCBI Taxonomy" id="1619044"/>
    <lineage>
        <taxon>Bacteria</taxon>
        <taxon>Candidatus Magasanikiibacteriota</taxon>
    </lineage>
</organism>
<comment type="caution">
    <text evidence="3">The sequence shown here is derived from an EMBL/GenBank/DDBJ whole genome shotgun (WGS) entry which is preliminary data.</text>
</comment>
<feature type="coiled-coil region" evidence="1">
    <location>
        <begin position="225"/>
        <end position="276"/>
    </location>
</feature>
<evidence type="ECO:0000313" key="4">
    <source>
        <dbReference type="Proteomes" id="UP000033870"/>
    </source>
</evidence>
<sequence>MAYYYFLDMSQHRLSRAAIIGVASALALGYAVPASAFYLEVPQVLKELAARFRPAATVNADENETVGPGPGPEMPPPPVSPAAGTPAQDQPQPSPYRAEMPPAMPLDESRTPNQPPRREFMGEGEFRGERGERREGLPDEGRREENGETRRGPEMPPEGEFRDDFRRGVKEMDRQMNEVEFMIRNGERSGQPVPKEMRERYERGEQMMDNLREGRGPEDMRDFNMDEFGETVDELEQDRRRLEEEKRRLSQLQREVKNIERGLANFEKQAARLQRQKLAVPAGLSEQMVKIKEVLAAVKAAKTWEEAEAAGVEDMHDLMQSLDEWRQELEMLARWPQTAKQIDRELSKLAQAVKKAKTLAARLAKKEIDISAQLAALEDGYNRLKDVRAQAGAHVAAGNSQAAFDLLESDFFGQTDDIYENQRLIEMMGNLGRFNSDFTRGVKKIEKTITKLKRQKVDTADMERMLSDMKSSGAALLSMIKNKDFDPDEVLSSLMDLENLKQELDEAIGAATGEEEELPWQKGKDQFSAPRLSSEFQRIVPRRERTDEPPADFGPPSKPLDEASEAQG</sequence>
<feature type="coiled-coil region" evidence="1">
    <location>
        <begin position="339"/>
        <end position="366"/>
    </location>
</feature>
<feature type="region of interest" description="Disordered" evidence="2">
    <location>
        <begin position="59"/>
        <end position="162"/>
    </location>
</feature>
<dbReference type="STRING" id="1619044.UY92_C0001G0044"/>
<accession>A0A0G1YIK1</accession>
<gene>
    <name evidence="3" type="ORF">UY92_C0001G0044</name>
</gene>
<feature type="compositionally biased region" description="Pro residues" evidence="2">
    <location>
        <begin position="69"/>
        <end position="80"/>
    </location>
</feature>
<evidence type="ECO:0000256" key="2">
    <source>
        <dbReference type="SAM" id="MobiDB-lite"/>
    </source>
</evidence>
<reference evidence="3 4" key="1">
    <citation type="journal article" date="2015" name="Nature">
        <title>rRNA introns, odd ribosomes, and small enigmatic genomes across a large radiation of phyla.</title>
        <authorList>
            <person name="Brown C.T."/>
            <person name="Hug L.A."/>
            <person name="Thomas B.C."/>
            <person name="Sharon I."/>
            <person name="Castelle C.J."/>
            <person name="Singh A."/>
            <person name="Wilkins M.J."/>
            <person name="Williams K.H."/>
            <person name="Banfield J.F."/>
        </authorList>
    </citation>
    <scope>NUCLEOTIDE SEQUENCE [LARGE SCALE GENOMIC DNA]</scope>
</reference>
<name>A0A0G1YIK1_9BACT</name>
<dbReference type="AlphaFoldDB" id="A0A0G1YIK1"/>